<proteinExistence type="predicted"/>
<keyword evidence="4" id="KW-1185">Reference proteome</keyword>
<feature type="region of interest" description="Disordered" evidence="1">
    <location>
        <begin position="26"/>
        <end position="86"/>
    </location>
</feature>
<feature type="compositionally biased region" description="Basic residues" evidence="1">
    <location>
        <begin position="56"/>
        <end position="67"/>
    </location>
</feature>
<accession>A0ABD3M025</accession>
<feature type="chain" id="PRO_5044864757" description="Transmembrane protein" evidence="2">
    <location>
        <begin position="27"/>
        <end position="86"/>
    </location>
</feature>
<dbReference type="Proteomes" id="UP001634007">
    <property type="component" value="Unassembled WGS sequence"/>
</dbReference>
<organism evidence="3 4">
    <name type="scientific">Eucalyptus globulus</name>
    <name type="common">Tasmanian blue gum</name>
    <dbReference type="NCBI Taxonomy" id="34317"/>
    <lineage>
        <taxon>Eukaryota</taxon>
        <taxon>Viridiplantae</taxon>
        <taxon>Streptophyta</taxon>
        <taxon>Embryophyta</taxon>
        <taxon>Tracheophyta</taxon>
        <taxon>Spermatophyta</taxon>
        <taxon>Magnoliopsida</taxon>
        <taxon>eudicotyledons</taxon>
        <taxon>Gunneridae</taxon>
        <taxon>Pentapetalae</taxon>
        <taxon>rosids</taxon>
        <taxon>malvids</taxon>
        <taxon>Myrtales</taxon>
        <taxon>Myrtaceae</taxon>
        <taxon>Myrtoideae</taxon>
        <taxon>Eucalypteae</taxon>
        <taxon>Eucalyptus</taxon>
    </lineage>
</organism>
<feature type="signal peptide" evidence="2">
    <location>
        <begin position="1"/>
        <end position="26"/>
    </location>
</feature>
<name>A0ABD3M025_EUCGL</name>
<evidence type="ECO:0000313" key="3">
    <source>
        <dbReference type="EMBL" id="KAL3753915.1"/>
    </source>
</evidence>
<evidence type="ECO:0000256" key="2">
    <source>
        <dbReference type="SAM" id="SignalP"/>
    </source>
</evidence>
<keyword evidence="2" id="KW-0732">Signal</keyword>
<dbReference type="AlphaFoldDB" id="A0ABD3M025"/>
<reference evidence="3 4" key="1">
    <citation type="submission" date="2024-11" db="EMBL/GenBank/DDBJ databases">
        <title>Chromosome-level genome assembly of Eucalyptus globulus Labill. provides insights into its genome evolution.</title>
        <authorList>
            <person name="Li X."/>
        </authorList>
    </citation>
    <scope>NUCLEOTIDE SEQUENCE [LARGE SCALE GENOMIC DNA]</scope>
    <source>
        <strain evidence="3">CL2024</strain>
        <tissue evidence="3">Fresh tender leaves</tissue>
    </source>
</reference>
<dbReference type="EMBL" id="JBJKBG010000001">
    <property type="protein sequence ID" value="KAL3753915.1"/>
    <property type="molecule type" value="Genomic_DNA"/>
</dbReference>
<sequence>MEVKSAVAAVFFFLLLLLSPPRICTGKLTGSNGSEVYDIDYKGPETHSSAIPPPTHSRRTPRSHQRSAKPPPKVKNSKSTETNRRT</sequence>
<protein>
    <recommendedName>
        <fullName evidence="5">Transmembrane protein</fullName>
    </recommendedName>
</protein>
<evidence type="ECO:0000256" key="1">
    <source>
        <dbReference type="SAM" id="MobiDB-lite"/>
    </source>
</evidence>
<evidence type="ECO:0008006" key="5">
    <source>
        <dbReference type="Google" id="ProtNLM"/>
    </source>
</evidence>
<evidence type="ECO:0000313" key="4">
    <source>
        <dbReference type="Proteomes" id="UP001634007"/>
    </source>
</evidence>
<comment type="caution">
    <text evidence="3">The sequence shown here is derived from an EMBL/GenBank/DDBJ whole genome shotgun (WGS) entry which is preliminary data.</text>
</comment>
<gene>
    <name evidence="3" type="ORF">ACJRO7_001198</name>
</gene>